<reference evidence="2" key="1">
    <citation type="submission" date="2020-02" db="EMBL/GenBank/DDBJ databases">
        <authorList>
            <person name="Meier V. D."/>
        </authorList>
    </citation>
    <scope>NUCLEOTIDE SEQUENCE</scope>
    <source>
        <strain evidence="2">AVDCRST_MAG19</strain>
    </source>
</reference>
<evidence type="ECO:0000313" key="2">
    <source>
        <dbReference type="EMBL" id="CAA9576517.1"/>
    </source>
</evidence>
<protein>
    <submittedName>
        <fullName evidence="2">2,4'-dihydroxyacetophenone dioxygenase</fullName>
    </submittedName>
</protein>
<sequence length="164" mass="17022">GDGDPEHNPRPDDPRPRAARPGHPGGRAALGAAGRERLVQAAPLRPRERALGQSPQGDEAGEGEPPPPQRRAGARLRRPGVVALPGAGVGGTAGNVRLRAAGRHPHAGRRRSRGDANALPAGGRDPVPRRPRQRDRPGRRLHQASAVSGLLRAGGDRAEGASVL</sequence>
<accession>A0A6J4VE40</accession>
<feature type="non-terminal residue" evidence="2">
    <location>
        <position position="1"/>
    </location>
</feature>
<feature type="non-terminal residue" evidence="2">
    <location>
        <position position="164"/>
    </location>
</feature>
<dbReference type="AlphaFoldDB" id="A0A6J4VE40"/>
<keyword evidence="2" id="KW-0560">Oxidoreductase</keyword>
<feature type="compositionally biased region" description="Basic residues" evidence="1">
    <location>
        <begin position="100"/>
        <end position="112"/>
    </location>
</feature>
<gene>
    <name evidence="2" type="ORF">AVDCRST_MAG19-3423</name>
</gene>
<evidence type="ECO:0000256" key="1">
    <source>
        <dbReference type="SAM" id="MobiDB-lite"/>
    </source>
</evidence>
<proteinExistence type="predicted"/>
<feature type="compositionally biased region" description="Low complexity" evidence="1">
    <location>
        <begin position="19"/>
        <end position="33"/>
    </location>
</feature>
<feature type="compositionally biased region" description="Basic residues" evidence="1">
    <location>
        <begin position="129"/>
        <end position="142"/>
    </location>
</feature>
<organism evidence="2">
    <name type="scientific">uncultured Thermomicrobiales bacterium</name>
    <dbReference type="NCBI Taxonomy" id="1645740"/>
    <lineage>
        <taxon>Bacteria</taxon>
        <taxon>Pseudomonadati</taxon>
        <taxon>Thermomicrobiota</taxon>
        <taxon>Thermomicrobia</taxon>
        <taxon>Thermomicrobiales</taxon>
        <taxon>environmental samples</taxon>
    </lineage>
</organism>
<dbReference type="EMBL" id="CADCWL010000191">
    <property type="protein sequence ID" value="CAA9576517.1"/>
    <property type="molecule type" value="Genomic_DNA"/>
</dbReference>
<feature type="compositionally biased region" description="Basic and acidic residues" evidence="1">
    <location>
        <begin position="154"/>
        <end position="164"/>
    </location>
</feature>
<keyword evidence="2" id="KW-0223">Dioxygenase</keyword>
<dbReference type="GO" id="GO:0051213">
    <property type="term" value="F:dioxygenase activity"/>
    <property type="evidence" value="ECO:0007669"/>
    <property type="project" value="UniProtKB-KW"/>
</dbReference>
<name>A0A6J4VE40_9BACT</name>
<feature type="region of interest" description="Disordered" evidence="1">
    <location>
        <begin position="1"/>
        <end position="164"/>
    </location>
</feature>
<feature type="compositionally biased region" description="Basic and acidic residues" evidence="1">
    <location>
        <begin position="1"/>
        <end position="16"/>
    </location>
</feature>